<gene>
    <name evidence="5" type="ORF">T190607A01A_30204</name>
</gene>
<evidence type="ECO:0000313" key="6">
    <source>
        <dbReference type="Proteomes" id="UP001497416"/>
    </source>
</evidence>
<dbReference type="Gene3D" id="2.40.100.10">
    <property type="entry name" value="Cyclophilin-like"/>
    <property type="match status" value="1"/>
</dbReference>
<dbReference type="SUPFAM" id="SSF160467">
    <property type="entry name" value="PH0987 N-terminal domain-like"/>
    <property type="match status" value="1"/>
</dbReference>
<sequence length="242" mass="27614">MLNTLEYKNFGDKAILIAWEEMISPEIINDINGYKEAIFKRKKERIIDFIIGYNSLVLKYNEIINFQAEIQELKLIYKELDTQNSIAKHLWTIPVCYDLEYGFDLSNISKELGVSVEEIITLHSSAMYTVYFVGFLPGFLYLGGLNAKLEFNRKSTPLLKVPKGSVAIGGKQTGIYPQESAGGWHIIGKTPINFFNLENDLPCFAKSGDQLKFEPVSKHEFQKIEIEISLGDYKLSKTEIHD</sequence>
<dbReference type="RefSeq" id="WP_348712584.1">
    <property type="nucleotide sequence ID" value="NZ_CAXIXY010000005.1"/>
</dbReference>
<dbReference type="NCBIfam" id="TIGR00370">
    <property type="entry name" value="5-oxoprolinase subunit PxpB"/>
    <property type="match status" value="1"/>
</dbReference>
<keyword evidence="6" id="KW-1185">Reference proteome</keyword>
<proteinExistence type="predicted"/>
<dbReference type="EMBL" id="CAXIXY010000005">
    <property type="protein sequence ID" value="CAL2088861.1"/>
    <property type="molecule type" value="Genomic_DNA"/>
</dbReference>
<accession>A0ABM9P2W7</accession>
<keyword evidence="2" id="KW-0378">Hydrolase</keyword>
<protein>
    <submittedName>
        <fullName evidence="5">Inhibitor of KinA</fullName>
    </submittedName>
</protein>
<comment type="caution">
    <text evidence="5">The sequence shown here is derived from an EMBL/GenBank/DDBJ whole genome shotgun (WGS) entry which is preliminary data.</text>
</comment>
<feature type="domain" description="Carboxyltransferase" evidence="4">
    <location>
        <begin position="5"/>
        <end position="205"/>
    </location>
</feature>
<dbReference type="InterPro" id="IPR029000">
    <property type="entry name" value="Cyclophilin-like_dom_sf"/>
</dbReference>
<dbReference type="PANTHER" id="PTHR34698">
    <property type="entry name" value="5-OXOPROLINASE SUBUNIT B"/>
    <property type="match status" value="1"/>
</dbReference>
<dbReference type="Pfam" id="PF02682">
    <property type="entry name" value="CT_C_D"/>
    <property type="match status" value="1"/>
</dbReference>
<evidence type="ECO:0000259" key="4">
    <source>
        <dbReference type="SMART" id="SM00796"/>
    </source>
</evidence>
<dbReference type="Gene3D" id="3.30.1360.40">
    <property type="match status" value="1"/>
</dbReference>
<evidence type="ECO:0000256" key="2">
    <source>
        <dbReference type="ARBA" id="ARBA00022801"/>
    </source>
</evidence>
<dbReference type="SUPFAM" id="SSF50891">
    <property type="entry name" value="Cyclophilin-like"/>
    <property type="match status" value="1"/>
</dbReference>
<dbReference type="Proteomes" id="UP001497416">
    <property type="component" value="Unassembled WGS sequence"/>
</dbReference>
<reference evidence="5 6" key="1">
    <citation type="submission" date="2024-05" db="EMBL/GenBank/DDBJ databases">
        <authorList>
            <person name="Duchaud E."/>
        </authorList>
    </citation>
    <scope>NUCLEOTIDE SEQUENCE [LARGE SCALE GENOMIC DNA]</scope>
    <source>
        <strain evidence="5">Ena-SAMPLE-TAB-13-05-2024-13:56:06:370-140302</strain>
    </source>
</reference>
<keyword evidence="3" id="KW-0067">ATP-binding</keyword>
<name>A0ABM9P2W7_9FLAO</name>
<organism evidence="5 6">
    <name type="scientific">Tenacibaculum platacis</name>
    <dbReference type="NCBI Taxonomy" id="3137852"/>
    <lineage>
        <taxon>Bacteria</taxon>
        <taxon>Pseudomonadati</taxon>
        <taxon>Bacteroidota</taxon>
        <taxon>Flavobacteriia</taxon>
        <taxon>Flavobacteriales</taxon>
        <taxon>Flavobacteriaceae</taxon>
        <taxon>Tenacibaculum</taxon>
    </lineage>
</organism>
<evidence type="ECO:0000256" key="1">
    <source>
        <dbReference type="ARBA" id="ARBA00022741"/>
    </source>
</evidence>
<keyword evidence="1" id="KW-0547">Nucleotide-binding</keyword>
<evidence type="ECO:0000256" key="3">
    <source>
        <dbReference type="ARBA" id="ARBA00022840"/>
    </source>
</evidence>
<dbReference type="PANTHER" id="PTHR34698:SF2">
    <property type="entry name" value="5-OXOPROLINASE SUBUNIT B"/>
    <property type="match status" value="1"/>
</dbReference>
<dbReference type="SMART" id="SM00796">
    <property type="entry name" value="AHS1"/>
    <property type="match status" value="1"/>
</dbReference>
<evidence type="ECO:0000313" key="5">
    <source>
        <dbReference type="EMBL" id="CAL2088861.1"/>
    </source>
</evidence>
<dbReference type="InterPro" id="IPR010016">
    <property type="entry name" value="PxpB"/>
</dbReference>
<dbReference type="InterPro" id="IPR003833">
    <property type="entry name" value="CT_C_D"/>
</dbReference>